<evidence type="ECO:0000313" key="4">
    <source>
        <dbReference type="Proteomes" id="UP001165575"/>
    </source>
</evidence>
<dbReference type="InterPro" id="IPR002201">
    <property type="entry name" value="Glyco_trans_9"/>
</dbReference>
<accession>A0ABT3WNG3</accession>
<keyword evidence="1" id="KW-0328">Glycosyltransferase</keyword>
<organism evidence="3 4">
    <name type="scientific">Bombella pollinis</name>
    <dbReference type="NCBI Taxonomy" id="2967337"/>
    <lineage>
        <taxon>Bacteria</taxon>
        <taxon>Pseudomonadati</taxon>
        <taxon>Pseudomonadota</taxon>
        <taxon>Alphaproteobacteria</taxon>
        <taxon>Acetobacterales</taxon>
        <taxon>Acetobacteraceae</taxon>
        <taxon>Bombella</taxon>
    </lineage>
</organism>
<comment type="caution">
    <text evidence="3">The sequence shown here is derived from an EMBL/GenBank/DDBJ whole genome shotgun (WGS) entry which is preliminary data.</text>
</comment>
<sequence>MKRVLFITAHRLGDAVISLAALSAMMARYPQAYFTIVCGPAVCDLFRYMPRCERLIVMEKRPYNQHWLALWRDVVRYRWEAVVDLRASLVSYGVWSRARYKVRGGRQKGLKLAQHARALGVQYAHYPTLWLGAQEQAYAATLLPDEGVWLALAITAGTEHKIWPAESFATFARQMQARGFRPLLVYGPGEREARLAAPVRALLPNALDIGGGQYSLAQVAALIARCSLFVGGDSGLMHLAAALNVPTLGLFGPSYASQYAPSGRWAEVLLAPGPEGEGDMAALKVENVQHAALALYERARAQ</sequence>
<dbReference type="PANTHER" id="PTHR30160">
    <property type="entry name" value="TETRAACYLDISACCHARIDE 4'-KINASE-RELATED"/>
    <property type="match status" value="1"/>
</dbReference>
<evidence type="ECO:0000313" key="3">
    <source>
        <dbReference type="EMBL" id="MCX5619292.1"/>
    </source>
</evidence>
<keyword evidence="4" id="KW-1185">Reference proteome</keyword>
<dbReference type="RefSeq" id="WP_266137433.1">
    <property type="nucleotide sequence ID" value="NZ_JANIDX010000002.1"/>
</dbReference>
<dbReference type="Gene3D" id="3.40.50.2000">
    <property type="entry name" value="Glycogen Phosphorylase B"/>
    <property type="match status" value="2"/>
</dbReference>
<dbReference type="InterPro" id="IPR051199">
    <property type="entry name" value="LPS_LOS_Heptosyltrfase"/>
</dbReference>
<gene>
    <name evidence="3" type="ORF">NQF89_02470</name>
</gene>
<reference evidence="3 4" key="1">
    <citation type="submission" date="2022-07" db="EMBL/GenBank/DDBJ databases">
        <title>Bombella genomes.</title>
        <authorList>
            <person name="Harer L."/>
            <person name="Styblova S."/>
            <person name="Ehrmann M."/>
        </authorList>
    </citation>
    <scope>NUCLEOTIDE SEQUENCE [LARGE SCALE GENOMIC DNA]</scope>
    <source>
        <strain evidence="3 4">TMW 2.2556</strain>
    </source>
</reference>
<protein>
    <submittedName>
        <fullName evidence="3">Glycosyltransferase family 9 protein</fullName>
    </submittedName>
</protein>
<dbReference type="EMBL" id="JANIDX010000002">
    <property type="protein sequence ID" value="MCX5619292.1"/>
    <property type="molecule type" value="Genomic_DNA"/>
</dbReference>
<dbReference type="Pfam" id="PF01075">
    <property type="entry name" value="Glyco_transf_9"/>
    <property type="match status" value="1"/>
</dbReference>
<keyword evidence="2" id="KW-0808">Transferase</keyword>
<evidence type="ECO:0000256" key="1">
    <source>
        <dbReference type="ARBA" id="ARBA00022676"/>
    </source>
</evidence>
<name>A0ABT3WNG3_9PROT</name>
<dbReference type="CDD" id="cd03789">
    <property type="entry name" value="GT9_LPS_heptosyltransferase"/>
    <property type="match status" value="1"/>
</dbReference>
<dbReference type="Proteomes" id="UP001165575">
    <property type="component" value="Unassembled WGS sequence"/>
</dbReference>
<proteinExistence type="predicted"/>
<dbReference type="SUPFAM" id="SSF53756">
    <property type="entry name" value="UDP-Glycosyltransferase/glycogen phosphorylase"/>
    <property type="match status" value="1"/>
</dbReference>
<evidence type="ECO:0000256" key="2">
    <source>
        <dbReference type="ARBA" id="ARBA00022679"/>
    </source>
</evidence>